<evidence type="ECO:0000259" key="1">
    <source>
        <dbReference type="Pfam" id="PF17921"/>
    </source>
</evidence>
<dbReference type="InterPro" id="IPR036397">
    <property type="entry name" value="RNaseH_sf"/>
</dbReference>
<dbReference type="Gramene" id="Psat05G0505300-T1">
    <property type="protein sequence ID" value="KAI5409467.1"/>
    <property type="gene ID" value="KIW84_055053"/>
</dbReference>
<protein>
    <recommendedName>
        <fullName evidence="1">Integrase zinc-binding domain-containing protein</fullName>
    </recommendedName>
</protein>
<reference evidence="2 3" key="1">
    <citation type="journal article" date="2022" name="Nat. Genet.">
        <title>Improved pea reference genome and pan-genome highlight genomic features and evolutionary characteristics.</title>
        <authorList>
            <person name="Yang T."/>
            <person name="Liu R."/>
            <person name="Luo Y."/>
            <person name="Hu S."/>
            <person name="Wang D."/>
            <person name="Wang C."/>
            <person name="Pandey M.K."/>
            <person name="Ge S."/>
            <person name="Xu Q."/>
            <person name="Li N."/>
            <person name="Li G."/>
            <person name="Huang Y."/>
            <person name="Saxena R.K."/>
            <person name="Ji Y."/>
            <person name="Li M."/>
            <person name="Yan X."/>
            <person name="He Y."/>
            <person name="Liu Y."/>
            <person name="Wang X."/>
            <person name="Xiang C."/>
            <person name="Varshney R.K."/>
            <person name="Ding H."/>
            <person name="Gao S."/>
            <person name="Zong X."/>
        </authorList>
    </citation>
    <scope>NUCLEOTIDE SEQUENCE [LARGE SCALE GENOMIC DNA]</scope>
    <source>
        <strain evidence="2 3">cv. Zhongwan 6</strain>
    </source>
</reference>
<dbReference type="AlphaFoldDB" id="A0A9D4WX01"/>
<dbReference type="InterPro" id="IPR041588">
    <property type="entry name" value="Integrase_H2C2"/>
</dbReference>
<evidence type="ECO:0000313" key="3">
    <source>
        <dbReference type="Proteomes" id="UP001058974"/>
    </source>
</evidence>
<comment type="caution">
    <text evidence="2">The sequence shown here is derived from an EMBL/GenBank/DDBJ whole genome shotgun (WGS) entry which is preliminary data.</text>
</comment>
<dbReference type="EMBL" id="JAMSHJ010000005">
    <property type="protein sequence ID" value="KAI5409467.1"/>
    <property type="molecule type" value="Genomic_DNA"/>
</dbReference>
<dbReference type="SUPFAM" id="SSF53098">
    <property type="entry name" value="Ribonuclease H-like"/>
    <property type="match status" value="1"/>
</dbReference>
<name>A0A9D4WX01_PEA</name>
<dbReference type="Pfam" id="PF17921">
    <property type="entry name" value="Integrase_H2C2"/>
    <property type="match status" value="1"/>
</dbReference>
<evidence type="ECO:0000313" key="2">
    <source>
        <dbReference type="EMBL" id="KAI5409467.1"/>
    </source>
</evidence>
<dbReference type="Gene3D" id="3.30.420.10">
    <property type="entry name" value="Ribonuclease H-like superfamily/Ribonuclease H"/>
    <property type="match status" value="1"/>
</dbReference>
<organism evidence="2 3">
    <name type="scientific">Pisum sativum</name>
    <name type="common">Garden pea</name>
    <name type="synonym">Lathyrus oleraceus</name>
    <dbReference type="NCBI Taxonomy" id="3888"/>
    <lineage>
        <taxon>Eukaryota</taxon>
        <taxon>Viridiplantae</taxon>
        <taxon>Streptophyta</taxon>
        <taxon>Embryophyta</taxon>
        <taxon>Tracheophyta</taxon>
        <taxon>Spermatophyta</taxon>
        <taxon>Magnoliopsida</taxon>
        <taxon>eudicotyledons</taxon>
        <taxon>Gunneridae</taxon>
        <taxon>Pentapetalae</taxon>
        <taxon>rosids</taxon>
        <taxon>fabids</taxon>
        <taxon>Fabales</taxon>
        <taxon>Fabaceae</taxon>
        <taxon>Papilionoideae</taxon>
        <taxon>50 kb inversion clade</taxon>
        <taxon>NPAAA clade</taxon>
        <taxon>Hologalegina</taxon>
        <taxon>IRL clade</taxon>
        <taxon>Fabeae</taxon>
        <taxon>Lathyrus</taxon>
    </lineage>
</organism>
<dbReference type="GO" id="GO:0003676">
    <property type="term" value="F:nucleic acid binding"/>
    <property type="evidence" value="ECO:0007669"/>
    <property type="project" value="InterPro"/>
</dbReference>
<accession>A0A9D4WX01</accession>
<dbReference type="PANTHER" id="PTHR35046:SF9">
    <property type="entry name" value="RNA-DIRECTED DNA POLYMERASE"/>
    <property type="match status" value="1"/>
</dbReference>
<dbReference type="PANTHER" id="PTHR35046">
    <property type="entry name" value="ZINC KNUCKLE (CCHC-TYPE) FAMILY PROTEIN"/>
    <property type="match status" value="1"/>
</dbReference>
<dbReference type="Proteomes" id="UP001058974">
    <property type="component" value="Chromosome 5"/>
</dbReference>
<keyword evidence="3" id="KW-1185">Reference proteome</keyword>
<sequence>MGLFGVVKTLELLHEHFYWPRMKSDVQKFCERFSKMAHFIACKKVDDPSHVENLSFQEVVRLHGLPRSIVSYHDTKFLSHFWRTLWSKHNDGKAKAKFKKKFHEQVKYQIEKKIEGYAKHANKWRKRVVFDPVIGYGYI</sequence>
<feature type="domain" description="Integrase zinc-binding" evidence="1">
    <location>
        <begin position="4"/>
        <end position="31"/>
    </location>
</feature>
<dbReference type="InterPro" id="IPR012337">
    <property type="entry name" value="RNaseH-like_sf"/>
</dbReference>
<gene>
    <name evidence="2" type="ORF">KIW84_055053</name>
</gene>
<proteinExistence type="predicted"/>